<dbReference type="InterPro" id="IPR002178">
    <property type="entry name" value="PTS_EIIA_type-2_dom"/>
</dbReference>
<dbReference type="Gene3D" id="3.40.930.10">
    <property type="entry name" value="Mannitol-specific EII, Chain A"/>
    <property type="match status" value="1"/>
</dbReference>
<evidence type="ECO:0000313" key="2">
    <source>
        <dbReference type="EMBL" id="TWT19119.1"/>
    </source>
</evidence>
<evidence type="ECO:0000259" key="1">
    <source>
        <dbReference type="PROSITE" id="PS51094"/>
    </source>
</evidence>
<reference evidence="2 3" key="1">
    <citation type="journal article" date="2008" name="Int. J. Syst. Evol. Microbiol.">
        <title>Luteimonas marina sp. nov., isolated from seawater.</title>
        <authorList>
            <person name="Baik K.S."/>
            <person name="Park S.C."/>
            <person name="Kim M.S."/>
            <person name="Kim E.M."/>
            <person name="Park C."/>
            <person name="Chun J."/>
            <person name="Seong C.N."/>
        </authorList>
    </citation>
    <scope>NUCLEOTIDE SEQUENCE [LARGE SCALE GENOMIC DNA]</scope>
    <source>
        <strain evidence="2 3">FR1330</strain>
    </source>
</reference>
<dbReference type="PROSITE" id="PS00372">
    <property type="entry name" value="PTS_EIIA_TYPE_2_HIS"/>
    <property type="match status" value="1"/>
</dbReference>
<dbReference type="OrthoDB" id="95460at2"/>
<comment type="caution">
    <text evidence="2">The sequence shown here is derived from an EMBL/GenBank/DDBJ whole genome shotgun (WGS) entry which is preliminary data.</text>
</comment>
<dbReference type="EMBL" id="VOHK01000005">
    <property type="protein sequence ID" value="TWT19119.1"/>
    <property type="molecule type" value="Genomic_DNA"/>
</dbReference>
<dbReference type="PANTHER" id="PTHR47738:SF1">
    <property type="entry name" value="NITROGEN REGULATORY PROTEIN"/>
    <property type="match status" value="1"/>
</dbReference>
<dbReference type="GO" id="GO:0030295">
    <property type="term" value="F:protein kinase activator activity"/>
    <property type="evidence" value="ECO:0007669"/>
    <property type="project" value="TreeGrafter"/>
</dbReference>
<dbReference type="InterPro" id="IPR016152">
    <property type="entry name" value="PTrfase/Anion_transptr"/>
</dbReference>
<keyword evidence="2" id="KW-0762">Sugar transport</keyword>
<keyword evidence="3" id="KW-1185">Reference proteome</keyword>
<dbReference type="PROSITE" id="PS51094">
    <property type="entry name" value="PTS_EIIA_TYPE_2"/>
    <property type="match status" value="1"/>
</dbReference>
<dbReference type="InterPro" id="IPR051541">
    <property type="entry name" value="PTS_SugarTrans_NitroReg"/>
</dbReference>
<sequence length="155" mass="16549">MPWTDLLSADRIVMLVDPGPAGQVLDAAARLLGGGSAIATSAIAEALRERERLGSTGIGHGVAIPHARSAAFHEPRGAFLRLGRPIDFGSRDGEPVDLVFAMTANDDMPELHLQHLAGVAERFADAEFRDRLRMARSLDRLRRLLLPAAPAANAA</sequence>
<accession>A0A5C5TZZ2</accession>
<protein>
    <submittedName>
        <fullName evidence="2">PTS sugar transporter subunit IIA</fullName>
    </submittedName>
</protein>
<dbReference type="AlphaFoldDB" id="A0A5C5TZZ2"/>
<organism evidence="2 3">
    <name type="scientific">Luteimonas marina</name>
    <dbReference type="NCBI Taxonomy" id="488485"/>
    <lineage>
        <taxon>Bacteria</taxon>
        <taxon>Pseudomonadati</taxon>
        <taxon>Pseudomonadota</taxon>
        <taxon>Gammaproteobacteria</taxon>
        <taxon>Lysobacterales</taxon>
        <taxon>Lysobacteraceae</taxon>
        <taxon>Luteimonas</taxon>
    </lineage>
</organism>
<keyword evidence="2" id="KW-0813">Transport</keyword>
<dbReference type="PANTHER" id="PTHR47738">
    <property type="entry name" value="PTS SYSTEM FRUCTOSE-LIKE EIIA COMPONENT-RELATED"/>
    <property type="match status" value="1"/>
</dbReference>
<dbReference type="RefSeq" id="WP_146388234.1">
    <property type="nucleotide sequence ID" value="NZ_VOHK01000005.1"/>
</dbReference>
<evidence type="ECO:0000313" key="3">
    <source>
        <dbReference type="Proteomes" id="UP000319980"/>
    </source>
</evidence>
<dbReference type="CDD" id="cd00211">
    <property type="entry name" value="PTS_IIA_fru"/>
    <property type="match status" value="1"/>
</dbReference>
<name>A0A5C5TZZ2_9GAMM</name>
<proteinExistence type="predicted"/>
<dbReference type="Pfam" id="PF00359">
    <property type="entry name" value="PTS_EIIA_2"/>
    <property type="match status" value="1"/>
</dbReference>
<dbReference type="SUPFAM" id="SSF55804">
    <property type="entry name" value="Phoshotransferase/anion transport protein"/>
    <property type="match status" value="1"/>
</dbReference>
<feature type="domain" description="PTS EIIA type-2" evidence="1">
    <location>
        <begin position="5"/>
        <end position="148"/>
    </location>
</feature>
<dbReference type="Proteomes" id="UP000319980">
    <property type="component" value="Unassembled WGS sequence"/>
</dbReference>
<gene>
    <name evidence="2" type="ORF">FQY83_12180</name>
</gene>